<evidence type="ECO:0000313" key="2">
    <source>
        <dbReference type="EMBL" id="JAI05234.1"/>
    </source>
</evidence>
<protein>
    <submittedName>
        <fullName evidence="2">Uncharacterized protein</fullName>
    </submittedName>
</protein>
<keyword evidence="1" id="KW-0732">Signal</keyword>
<name>A0A0E9XU82_ANGAN</name>
<reference evidence="2" key="1">
    <citation type="submission" date="2014-11" db="EMBL/GenBank/DDBJ databases">
        <authorList>
            <person name="Amaro Gonzalez C."/>
        </authorList>
    </citation>
    <scope>NUCLEOTIDE SEQUENCE</scope>
</reference>
<feature type="chain" id="PRO_5002435215" evidence="1">
    <location>
        <begin position="20"/>
        <end position="35"/>
    </location>
</feature>
<dbReference type="AlphaFoldDB" id="A0A0E9XU82"/>
<accession>A0A0E9XU82</accession>
<evidence type="ECO:0000256" key="1">
    <source>
        <dbReference type="SAM" id="SignalP"/>
    </source>
</evidence>
<organism evidence="2">
    <name type="scientific">Anguilla anguilla</name>
    <name type="common">European freshwater eel</name>
    <name type="synonym">Muraena anguilla</name>
    <dbReference type="NCBI Taxonomy" id="7936"/>
    <lineage>
        <taxon>Eukaryota</taxon>
        <taxon>Metazoa</taxon>
        <taxon>Chordata</taxon>
        <taxon>Craniata</taxon>
        <taxon>Vertebrata</taxon>
        <taxon>Euteleostomi</taxon>
        <taxon>Actinopterygii</taxon>
        <taxon>Neopterygii</taxon>
        <taxon>Teleostei</taxon>
        <taxon>Anguilliformes</taxon>
        <taxon>Anguillidae</taxon>
        <taxon>Anguilla</taxon>
    </lineage>
</organism>
<feature type="signal peptide" evidence="1">
    <location>
        <begin position="1"/>
        <end position="19"/>
    </location>
</feature>
<proteinExistence type="predicted"/>
<reference evidence="2" key="2">
    <citation type="journal article" date="2015" name="Fish Shellfish Immunol.">
        <title>Early steps in the European eel (Anguilla anguilla)-Vibrio vulnificus interaction in the gills: Role of the RtxA13 toxin.</title>
        <authorList>
            <person name="Callol A."/>
            <person name="Pajuelo D."/>
            <person name="Ebbesson L."/>
            <person name="Teles M."/>
            <person name="MacKenzie S."/>
            <person name="Amaro C."/>
        </authorList>
    </citation>
    <scope>NUCLEOTIDE SEQUENCE</scope>
</reference>
<sequence>MTRSIWPPLGMGLFFMVWARPLTSVKEDLNATALG</sequence>
<dbReference type="EMBL" id="GBXM01003344">
    <property type="protein sequence ID" value="JAI05234.1"/>
    <property type="molecule type" value="Transcribed_RNA"/>
</dbReference>